<sequence length="93" mass="10841">MEITSHTVEKIEDPTGILIGDRYEFILQIEVPEDDDLYSEKGVYLKAIIAAVDDAVRVAQYQFFENVTNEYIDLELEDDEKEFIADYCKQQLE</sequence>
<dbReference type="Pfam" id="PF20119">
    <property type="entry name" value="DUF6509"/>
    <property type="match status" value="1"/>
</dbReference>
<reference evidence="1 2" key="1">
    <citation type="journal article" date="2012" name="Front. Microbiol.">
        <title>Redundancy and modularity in membrane-associated dissimilatory nitrate reduction in Bacillus.</title>
        <authorList>
            <person name="Heylen K."/>
            <person name="Keltjens J."/>
        </authorList>
    </citation>
    <scope>NUCLEOTIDE SEQUENCE [LARGE SCALE GENOMIC DNA]</scope>
    <source>
        <strain evidence="1 2">LMG 9581</strain>
    </source>
</reference>
<accession>K6DKY4</accession>
<evidence type="ECO:0000313" key="2">
    <source>
        <dbReference type="Proteomes" id="UP000006315"/>
    </source>
</evidence>
<evidence type="ECO:0008006" key="3">
    <source>
        <dbReference type="Google" id="ProtNLM"/>
    </source>
</evidence>
<dbReference type="GeneID" id="89469435"/>
<dbReference type="EMBL" id="AJLR01000033">
    <property type="protein sequence ID" value="EKN68964.1"/>
    <property type="molecule type" value="Genomic_DNA"/>
</dbReference>
<dbReference type="Proteomes" id="UP000006315">
    <property type="component" value="Unassembled WGS sequence"/>
</dbReference>
<evidence type="ECO:0000313" key="1">
    <source>
        <dbReference type="EMBL" id="EKN68964.1"/>
    </source>
</evidence>
<keyword evidence="2" id="KW-1185">Reference proteome</keyword>
<comment type="caution">
    <text evidence="1">The sequence shown here is derived from an EMBL/GenBank/DDBJ whole genome shotgun (WGS) entry which is preliminary data.</text>
</comment>
<proteinExistence type="predicted"/>
<dbReference type="InterPro" id="IPR045424">
    <property type="entry name" value="DUF6509"/>
</dbReference>
<dbReference type="STRING" id="1131731.BAZO_01812"/>
<protein>
    <recommendedName>
        <fullName evidence="3">Pullulanase</fullName>
    </recommendedName>
</protein>
<name>K6DKY4_SCHAZ</name>
<dbReference type="PATRIC" id="fig|1131731.3.peg.369"/>
<gene>
    <name evidence="1" type="ORF">BAZO_01812</name>
</gene>
<organism evidence="1 2">
    <name type="scientific">Schinkia azotoformans LMG 9581</name>
    <dbReference type="NCBI Taxonomy" id="1131731"/>
    <lineage>
        <taxon>Bacteria</taxon>
        <taxon>Bacillati</taxon>
        <taxon>Bacillota</taxon>
        <taxon>Bacilli</taxon>
        <taxon>Bacillales</taxon>
        <taxon>Bacillaceae</taxon>
        <taxon>Calidifontibacillus/Schinkia group</taxon>
        <taxon>Schinkia</taxon>
    </lineage>
</organism>
<dbReference type="AlphaFoldDB" id="K6DKY4"/>
<dbReference type="RefSeq" id="WP_003329501.1">
    <property type="nucleotide sequence ID" value="NZ_AJLR01000033.1"/>
</dbReference>